<sequence>MPPFWLAGIKLVGAPCTGIPMDLANTPIFTSPIHHTNGASRS</sequence>
<proteinExistence type="predicted"/>
<evidence type="ECO:0000313" key="2">
    <source>
        <dbReference type="Proteomes" id="UP001240678"/>
    </source>
</evidence>
<reference evidence="1 2" key="1">
    <citation type="submission" date="2016-10" db="EMBL/GenBank/DDBJ databases">
        <title>The genome sequence of Colletotrichum fioriniae PJ7.</title>
        <authorList>
            <person name="Baroncelli R."/>
        </authorList>
    </citation>
    <scope>NUCLEOTIDE SEQUENCE [LARGE SCALE GENOMIC DNA]</scope>
    <source>
        <strain evidence="1 2">IMI 309622</strain>
    </source>
</reference>
<gene>
    <name evidence="1" type="ORF">CCOS01_06998</name>
</gene>
<keyword evidence="2" id="KW-1185">Reference proteome</keyword>
<dbReference type="RefSeq" id="XP_060314865.1">
    <property type="nucleotide sequence ID" value="XM_060455165.1"/>
</dbReference>
<organism evidence="1 2">
    <name type="scientific">Colletotrichum costaricense</name>
    <dbReference type="NCBI Taxonomy" id="1209916"/>
    <lineage>
        <taxon>Eukaryota</taxon>
        <taxon>Fungi</taxon>
        <taxon>Dikarya</taxon>
        <taxon>Ascomycota</taxon>
        <taxon>Pezizomycotina</taxon>
        <taxon>Sordariomycetes</taxon>
        <taxon>Hypocreomycetidae</taxon>
        <taxon>Glomerellales</taxon>
        <taxon>Glomerellaceae</taxon>
        <taxon>Colletotrichum</taxon>
        <taxon>Colletotrichum acutatum species complex</taxon>
    </lineage>
</organism>
<comment type="caution">
    <text evidence="1">The sequence shown here is derived from an EMBL/GenBank/DDBJ whole genome shotgun (WGS) entry which is preliminary data.</text>
</comment>
<dbReference type="Proteomes" id="UP001240678">
    <property type="component" value="Unassembled WGS sequence"/>
</dbReference>
<name>A0AAI9YZ54_9PEZI</name>
<accession>A0AAI9YZ54</accession>
<dbReference type="GeneID" id="85338712"/>
<protein>
    <submittedName>
        <fullName evidence="1">Uncharacterized protein</fullName>
    </submittedName>
</protein>
<dbReference type="EMBL" id="MOOE01000006">
    <property type="protein sequence ID" value="KAK1529164.1"/>
    <property type="molecule type" value="Genomic_DNA"/>
</dbReference>
<evidence type="ECO:0000313" key="1">
    <source>
        <dbReference type="EMBL" id="KAK1529164.1"/>
    </source>
</evidence>
<dbReference type="AlphaFoldDB" id="A0AAI9YZ54"/>